<reference evidence="1" key="1">
    <citation type="submission" date="2022-07" db="EMBL/GenBank/DDBJ databases">
        <title>Genome Sequence of Physisporinus lineatus.</title>
        <authorList>
            <person name="Buettner E."/>
        </authorList>
    </citation>
    <scope>NUCLEOTIDE SEQUENCE</scope>
    <source>
        <strain evidence="1">VT162</strain>
    </source>
</reference>
<dbReference type="AlphaFoldDB" id="A0AAD5YFM9"/>
<proteinExistence type="predicted"/>
<evidence type="ECO:0000313" key="1">
    <source>
        <dbReference type="EMBL" id="KAJ3479392.1"/>
    </source>
</evidence>
<accession>A0AAD5YFM9</accession>
<dbReference type="Proteomes" id="UP001212997">
    <property type="component" value="Unassembled WGS sequence"/>
</dbReference>
<sequence>MAKTNRFQVVFRVFTKRRESSKSTRSRAGPPTLPPELILYTLQTLAAVENAAQPKTHSAAYISDSPFQSLDYRPLASACLVSKTWYLVGCTVLYNYPHLRNLQDLKIFLSTVEGSPRLAELVKGLTVLDQCLIPSRPRLIPWNSIVPRRKRTPQHRKDQDRTITKVDRILKTCPNLTGLGIEIWPGWDMPEPVIDTSNGPWVTTRTRFLSIILRNTFDLAFTHFAFPFLEVLCLVTTCINNDVELHPLPRVHTLRVYQQMVNSQRSNLDSATIHRLFPNLRNLELFGKDLIFPGKNIEVSPQILHLDRQCFVVGEGTSAFVKWREYLSTVKSRELVIGVLHQRNKTLDNWRFPQRVESLTLILKLVSTESADNSASPSIWPMLRLVEALHYNAPYLRASSLRRLTIWIERRKEWECGLPEEYEKVSGVIAAFCELHGIQLDIREVLWRRVRKLFRSIPTTRNVDEAGKEDKDRELQLADSERPDADPAHVVVAESLAQLLPTEILLAILRDISQGSVTVSSSPSASKPEFKVHDLVNSILTCRSWARVGNELLYSTPILPSGRPTQLFARTLRDSPQIAHFVRRLILVDHDNFTIYQRGPLLKRFGDDFFEELKNEKQHARKELLECLGLCTALTSMSLVYHSRYIGTEVPLEQTFVPGSALGHQLRKLEIYGDGSSVHNRTAPLMSRNIHLPALEVLCLHSFLFIAAQQFPVFPKLHTLQVSKAISIHDPHRLQIDAVHFPALRCLDLYQNDPWVCTAIDDDCLENLERLTLVGDAELDLYLSKRGQICMDRVKHLTLKTWNRSSRLTYRFTASQRDIRFPRDLESLTILVKHRTGRRYQPGREEKTLLQDLHDVLASGTEESKNFKTLCVVRDLDIMANDSEEVHASLEKLQQLCDSQRVTMQIAHNDEDDWIQGLLRQNGTSIPSLIAPQPDTRDPIRHWSVNTEI</sequence>
<evidence type="ECO:0008006" key="3">
    <source>
        <dbReference type="Google" id="ProtNLM"/>
    </source>
</evidence>
<organism evidence="1 2">
    <name type="scientific">Meripilus lineatus</name>
    <dbReference type="NCBI Taxonomy" id="2056292"/>
    <lineage>
        <taxon>Eukaryota</taxon>
        <taxon>Fungi</taxon>
        <taxon>Dikarya</taxon>
        <taxon>Basidiomycota</taxon>
        <taxon>Agaricomycotina</taxon>
        <taxon>Agaricomycetes</taxon>
        <taxon>Polyporales</taxon>
        <taxon>Meripilaceae</taxon>
        <taxon>Meripilus</taxon>
    </lineage>
</organism>
<keyword evidence="2" id="KW-1185">Reference proteome</keyword>
<protein>
    <recommendedName>
        <fullName evidence="3">F-box domain-containing protein</fullName>
    </recommendedName>
</protein>
<comment type="caution">
    <text evidence="1">The sequence shown here is derived from an EMBL/GenBank/DDBJ whole genome shotgun (WGS) entry which is preliminary data.</text>
</comment>
<evidence type="ECO:0000313" key="2">
    <source>
        <dbReference type="Proteomes" id="UP001212997"/>
    </source>
</evidence>
<name>A0AAD5YFM9_9APHY</name>
<dbReference type="EMBL" id="JANAWD010000442">
    <property type="protein sequence ID" value="KAJ3479392.1"/>
    <property type="molecule type" value="Genomic_DNA"/>
</dbReference>
<gene>
    <name evidence="1" type="ORF">NLI96_g9092</name>
</gene>